<dbReference type="Gene3D" id="3.80.10.10">
    <property type="entry name" value="Ribonuclease Inhibitor"/>
    <property type="match status" value="5"/>
</dbReference>
<dbReference type="PANTHER" id="PTHR24111:SF0">
    <property type="entry name" value="LEUCINE-RICH REPEAT-CONTAINING PROTEIN"/>
    <property type="match status" value="1"/>
</dbReference>
<dbReference type="eggNOG" id="COG4886">
    <property type="taxonomic scope" value="Bacteria"/>
</dbReference>
<name>Q6MBI4_PARUW</name>
<dbReference type="EMBL" id="BX908798">
    <property type="protein sequence ID" value="CAF24065.1"/>
    <property type="molecule type" value="Genomic_DNA"/>
</dbReference>
<keyword evidence="3" id="KW-1185">Reference proteome</keyword>
<dbReference type="KEGG" id="pcu:PC_RS06455"/>
<dbReference type="SUPFAM" id="SSF52047">
    <property type="entry name" value="RNI-like"/>
    <property type="match status" value="2"/>
</dbReference>
<dbReference type="InterPro" id="IPR032675">
    <property type="entry name" value="LRR_dom_sf"/>
</dbReference>
<reference evidence="2 3" key="1">
    <citation type="journal article" date="2004" name="Science">
        <title>Illuminating the evolutionary history of chlamydiae.</title>
        <authorList>
            <person name="Horn M."/>
            <person name="Collingro A."/>
            <person name="Schmitz-Esser S."/>
            <person name="Beier C.L."/>
            <person name="Purkhold U."/>
            <person name="Fartmann B."/>
            <person name="Brandt P."/>
            <person name="Nyakatura G.J."/>
            <person name="Droege M."/>
            <person name="Frishman D."/>
            <person name="Rattei T."/>
            <person name="Mewes H."/>
            <person name="Wagner M."/>
        </authorList>
    </citation>
    <scope>NUCLEOTIDE SEQUENCE [LARGE SCALE GENOMIC DNA]</scope>
    <source>
        <strain evidence="2 3">UWE25</strain>
    </source>
</reference>
<dbReference type="SMART" id="SM00365">
    <property type="entry name" value="LRR_SD22"/>
    <property type="match status" value="12"/>
</dbReference>
<gene>
    <name evidence="2" type="ORF">PC_RS06455</name>
</gene>
<dbReference type="SMART" id="SM00368">
    <property type="entry name" value="LRR_RI"/>
    <property type="match status" value="14"/>
</dbReference>
<evidence type="ECO:0000313" key="3">
    <source>
        <dbReference type="Proteomes" id="UP000000529"/>
    </source>
</evidence>
<sequence length="1764" mass="199526">MQSTHPISPQSFSEQPAIFRYLASLDATTVAITENKYPKAIENFNVFMAYLPSHIEREVLKKAFECLFTLIPVIETPQEIEESVRLLLNLAVDPCFAEDQQRLASELAKWHYKKGKKTELEDKQFKYFMDAIHYVGKAQIISEASADLQRLASRLFKVALTSLAVFKQRLELAVGKNDSQQVIQLVTNLETRFESICCEGEKHALIKLFYKQVRTVVSHTLRTRGLERIESSGLRNLDETMRHYLTSDPLPTDCFITTQYREKLKAYRDSFRESYEEINPQQFTIEEVRAFQKKVSEYLLTFLQALVEDAIAILGDPPCSYDLRAMGSLAKEEVCPYSDLEWCILIEAIEHRPYFVKLARLLELQIIGLGEDPAQGLPVFTYIGAKHRSGLHIDSGGNPAVVTDLIHTPDGLAQMQKMEEYPSNSSSNTLRKTISFHQNNPKLCDRYQKKMSAYLDKKLPQTKEIRRKSQALQLLTDRLKTYEEIWHDPFQGQVIDLKKHYSELLNHFLNDLSFYFDIEGSNTLDLIDNLVKEKFLTPESGFLLQEAVAAVYLKRVGLHFKHKEQKEEVSLEELGSERKIFEKVYWLVLRPLYRKLKHGISKLDSHFQYIDLFQGTYYDEELQPAEIENLKPWMTHFVHHLVSRQRANALDSDQAWLWHEAYYQRLSHMTFAEPLREIYLNVLNSYPEEGNLATLSAHLASIPNPNGVRQSQRLEEEQFKQAILAMTTDQPDPDDSFQVKVRCPAVPDAQYLNQAVCEQILEVTGNLKRQYKNSAHPVASASYGGYQLHFKQKPTHPLLEYAIHALTARIAGHLSPPTQLARFEVDIKGKKRIYPVLISKTIQGQTLENAENLDVKQLTWACLCALLTRPGDGRFPNYVVEEGTRRIFCVDNDISFVEAVIHYYFGHKVQFSSALFCLDAKYHLDPEVLEAFIHLKPNLILNSWLEDLIQKDESYCTLQLFTPEEEKRLYEEDSEDRFKGTLLLRSGTVTNVLVQFYHLQDCLRQALKAKKKLIPLDLLPYLVSLRGSQMQTLDRWVYPKYKQAVASSLAPKQRLQNAIDRQVDISLTSAQADAASFGKPPTFEEIQQRKEYSPEKAQSELFAFTLNRCASHVLFGENQEEEWIEADFKRMAKGKAPDRERQRLVLNALIFLMKNKGLRPKKVTLMNCAVLDHATLKPFLHIDLTYLNVSGCPLIKEEAIQEIEKRSPNLKQLYLNRCAQLRTFEKSRFPLTSTYLQFAKLEELQLKRCVALASIQLDAPLLHTLKADKNPHLKTLSFTTSDPYVRGSFTSCLALNLKTVREVGVRRILKEIKNPKIDHSRLFQLYMNDSGTIALGFSRVGINDKEAEIIANALALNTALRSLRLQNNQISDRGAEAFARALASNATLKALWLDNNQISNEGAEAIAQALASNTALRELYLGNNQISDKGTEAIAQALASNTTLETLWLDNNQISFKGVKALVQSLAFNTTLKVIHLNSNKISDEGAEAIAQALASNTTLKILDLGNNQISDKGGKEIGKALAFNTVLRRLYLRNNQISDEGAEAIAQALASNTTLETLWLDNNQISFKGVKALVQSLASNTVLENLSLNGNQISNKGMEALAQALASNRKLREISLNGNQISDEGMEAFARALTSNTALKVLHLGSNQISDKGAGALAQALASNTALRELYLGDNQINDKGAETIAQAFASNTKLETLSLKGNQISDEGAKAIAQAFASNTKLETLSLRGNLISDEGAKAIAQAFASNTNLKTIYFNNNRYRR</sequence>
<dbReference type="Proteomes" id="UP000000529">
    <property type="component" value="Chromosome"/>
</dbReference>
<dbReference type="Pfam" id="PF13516">
    <property type="entry name" value="LRR_6"/>
    <property type="match status" value="14"/>
</dbReference>
<dbReference type="HOGENOM" id="CLU_244547_0_0_0"/>
<evidence type="ECO:0000313" key="2">
    <source>
        <dbReference type="EMBL" id="CAF24065.1"/>
    </source>
</evidence>
<dbReference type="InterPro" id="IPR001611">
    <property type="entry name" value="Leu-rich_rpt"/>
</dbReference>
<dbReference type="OrthoDB" id="9810963at2"/>
<dbReference type="RefSeq" id="WP_011175890.1">
    <property type="nucleotide sequence ID" value="NC_005861.2"/>
</dbReference>
<evidence type="ECO:0000256" key="1">
    <source>
        <dbReference type="ARBA" id="ARBA00022737"/>
    </source>
</evidence>
<organism evidence="2 3">
    <name type="scientific">Protochlamydia amoebophila (strain UWE25)</name>
    <dbReference type="NCBI Taxonomy" id="264201"/>
    <lineage>
        <taxon>Bacteria</taxon>
        <taxon>Pseudomonadati</taxon>
        <taxon>Chlamydiota</taxon>
        <taxon>Chlamydiia</taxon>
        <taxon>Parachlamydiales</taxon>
        <taxon>Parachlamydiaceae</taxon>
        <taxon>Candidatus Protochlamydia</taxon>
    </lineage>
</organism>
<dbReference type="CDD" id="cd00116">
    <property type="entry name" value="LRR_RI"/>
    <property type="match status" value="2"/>
</dbReference>
<protein>
    <submittedName>
        <fullName evidence="2">Uncharacterized protein</fullName>
    </submittedName>
</protein>
<dbReference type="STRING" id="264201.pc1341"/>
<dbReference type="InterPro" id="IPR052201">
    <property type="entry name" value="LRR-containing_regulator"/>
</dbReference>
<dbReference type="PANTHER" id="PTHR24111">
    <property type="entry name" value="LEUCINE-RICH REPEAT-CONTAINING PROTEIN 34"/>
    <property type="match status" value="1"/>
</dbReference>
<proteinExistence type="predicted"/>
<keyword evidence="1" id="KW-0677">Repeat</keyword>
<accession>Q6MBI4</accession>